<accession>E0IDJ4</accession>
<dbReference type="EMBL" id="AEDD01000010">
    <property type="protein sequence ID" value="EFM09649.1"/>
    <property type="molecule type" value="Genomic_DNA"/>
</dbReference>
<evidence type="ECO:0000313" key="3">
    <source>
        <dbReference type="Proteomes" id="UP000005387"/>
    </source>
</evidence>
<protein>
    <recommendedName>
        <fullName evidence="1">Immunity MXAN-0049 protein domain-containing protein</fullName>
    </recommendedName>
</protein>
<gene>
    <name evidence="2" type="ORF">PaecuDRAFT_3698</name>
</gene>
<evidence type="ECO:0000259" key="1">
    <source>
        <dbReference type="Pfam" id="PF07791"/>
    </source>
</evidence>
<reference evidence="2 3" key="1">
    <citation type="submission" date="2010-07" db="EMBL/GenBank/DDBJ databases">
        <title>The draft genome of Paenibacillus curdlanolyticus YK9.</title>
        <authorList>
            <consortium name="US DOE Joint Genome Institute (JGI-PGF)"/>
            <person name="Lucas S."/>
            <person name="Copeland A."/>
            <person name="Lapidus A."/>
            <person name="Cheng J.-F."/>
            <person name="Bruce D."/>
            <person name="Goodwin L."/>
            <person name="Pitluck S."/>
            <person name="Land M.L."/>
            <person name="Hauser L."/>
            <person name="Chang Y.-J."/>
            <person name="Jeffries C."/>
            <person name="Anderson I.J."/>
            <person name="Johnson E."/>
            <person name="Loganathan U."/>
            <person name="Mulhopadhyay B."/>
            <person name="Kyrpides N."/>
            <person name="Woyke T.J."/>
        </authorList>
    </citation>
    <scope>NUCLEOTIDE SEQUENCE [LARGE SCALE GENOMIC DNA]</scope>
    <source>
        <strain evidence="2 3">YK9</strain>
    </source>
</reference>
<dbReference type="STRING" id="717606.PaecuDRAFT_3698"/>
<dbReference type="AlphaFoldDB" id="E0IDJ4"/>
<dbReference type="Pfam" id="PF07791">
    <property type="entry name" value="Imm11"/>
    <property type="match status" value="1"/>
</dbReference>
<dbReference type="eggNOG" id="ENOG50339TE">
    <property type="taxonomic scope" value="Bacteria"/>
</dbReference>
<sequence>MKVWKLWNSARSLLLNVCSDKDTHFHERFKGEPLSSCYEPIQLKVQRVGTEEDFPNLSSGTLLFSKRAQAALRALVTPYAEFLEVNGSELAGIEVELINVTNVVDALDHDRTEFKYDACTGTVSGFNRLQLQLDKVVHNPIFRLPEKPADLYVTDAFRDLVIKHELKGLIFEEVWSSEDTVDMEQARQQQYEDRLAIIERNKGEELSFQEALALVEADKAMASGKWKLQAHPATNVILGELMPDGDYEWIEPMVYPPMLLELHWHEVGRSEIAE</sequence>
<feature type="domain" description="Immunity MXAN-0049 protein" evidence="1">
    <location>
        <begin position="43"/>
        <end position="174"/>
    </location>
</feature>
<proteinExistence type="predicted"/>
<organism evidence="2 3">
    <name type="scientific">Paenibacillus curdlanolyticus YK9</name>
    <dbReference type="NCBI Taxonomy" id="717606"/>
    <lineage>
        <taxon>Bacteria</taxon>
        <taxon>Bacillati</taxon>
        <taxon>Bacillota</taxon>
        <taxon>Bacilli</taxon>
        <taxon>Bacillales</taxon>
        <taxon>Paenibacillaceae</taxon>
        <taxon>Paenibacillus</taxon>
    </lineage>
</organism>
<dbReference type="InterPro" id="IPR012433">
    <property type="entry name" value="Imm11"/>
</dbReference>
<dbReference type="RefSeq" id="WP_006039684.1">
    <property type="nucleotide sequence ID" value="NZ_AEDD01000010.1"/>
</dbReference>
<name>E0IDJ4_9BACL</name>
<evidence type="ECO:0000313" key="2">
    <source>
        <dbReference type="EMBL" id="EFM09649.1"/>
    </source>
</evidence>
<keyword evidence="3" id="KW-1185">Reference proteome</keyword>
<dbReference type="Proteomes" id="UP000005387">
    <property type="component" value="Unassembled WGS sequence"/>
</dbReference>